<comment type="similarity">
    <text evidence="2">Belongs to the nectin family.</text>
</comment>
<evidence type="ECO:0000256" key="5">
    <source>
        <dbReference type="ARBA" id="ARBA00022737"/>
    </source>
</evidence>
<name>A0A218UMQ3_9PASE</name>
<dbReference type="Pfam" id="PF13927">
    <property type="entry name" value="Ig_3"/>
    <property type="match status" value="1"/>
</dbReference>
<evidence type="ECO:0000256" key="9">
    <source>
        <dbReference type="ARBA" id="ARBA00023319"/>
    </source>
</evidence>
<evidence type="ECO:0000313" key="12">
    <source>
        <dbReference type="EMBL" id="OWK55025.1"/>
    </source>
</evidence>
<dbReference type="EMBL" id="MUZQ01000219">
    <property type="protein sequence ID" value="OWK55025.1"/>
    <property type="molecule type" value="Genomic_DNA"/>
</dbReference>
<feature type="transmembrane region" description="Helical" evidence="10">
    <location>
        <begin position="357"/>
        <end position="384"/>
    </location>
</feature>
<evidence type="ECO:0000256" key="8">
    <source>
        <dbReference type="ARBA" id="ARBA00023157"/>
    </source>
</evidence>
<accession>A0A218UMQ3</accession>
<keyword evidence="9" id="KW-0393">Immunoglobulin domain</keyword>
<gene>
    <name evidence="12" type="primary">CADM3</name>
    <name evidence="12" type="ORF">RLOC_00006973</name>
</gene>
<dbReference type="Proteomes" id="UP000197619">
    <property type="component" value="Unassembled WGS sequence"/>
</dbReference>
<keyword evidence="4" id="KW-0732">Signal</keyword>
<dbReference type="GO" id="GO:0007156">
    <property type="term" value="P:homophilic cell adhesion via plasma membrane adhesion molecules"/>
    <property type="evidence" value="ECO:0007669"/>
    <property type="project" value="TreeGrafter"/>
</dbReference>
<dbReference type="Gene3D" id="2.60.40.10">
    <property type="entry name" value="Immunoglobulins"/>
    <property type="match status" value="2"/>
</dbReference>
<dbReference type="GO" id="GO:0042734">
    <property type="term" value="C:presynaptic membrane"/>
    <property type="evidence" value="ECO:0007669"/>
    <property type="project" value="TreeGrafter"/>
</dbReference>
<dbReference type="PANTHER" id="PTHR45889:SF5">
    <property type="entry name" value="CELL ADHESION MOLECULE 3"/>
    <property type="match status" value="1"/>
</dbReference>
<dbReference type="PANTHER" id="PTHR45889">
    <property type="entry name" value="IG-LIKE DOMAIN-CONTAINING PROTEIN"/>
    <property type="match status" value="1"/>
</dbReference>
<comment type="subcellular location">
    <subcellularLocation>
        <location evidence="1">Membrane</location>
        <topology evidence="1">Single-pass type I membrane protein</topology>
    </subcellularLocation>
</comment>
<dbReference type="SUPFAM" id="SSF48726">
    <property type="entry name" value="Immunoglobulin"/>
    <property type="match status" value="2"/>
</dbReference>
<dbReference type="InterPro" id="IPR013162">
    <property type="entry name" value="CD80_C2-set"/>
</dbReference>
<reference evidence="12 13" key="1">
    <citation type="submission" date="2017-05" db="EMBL/GenBank/DDBJ databases">
        <title>Genome of assembly of the Bengalese finch, Lonchura striata domestica.</title>
        <authorList>
            <person name="Colquitt B.M."/>
            <person name="Brainard M.S."/>
        </authorList>
    </citation>
    <scope>NUCLEOTIDE SEQUENCE [LARGE SCALE GENOMIC DNA]</scope>
    <source>
        <strain evidence="12">White83orange57</strain>
    </source>
</reference>
<dbReference type="InterPro" id="IPR036179">
    <property type="entry name" value="Ig-like_dom_sf"/>
</dbReference>
<evidence type="ECO:0000259" key="11">
    <source>
        <dbReference type="PROSITE" id="PS50835"/>
    </source>
</evidence>
<dbReference type="SMART" id="SM00294">
    <property type="entry name" value="4.1m"/>
    <property type="match status" value="1"/>
</dbReference>
<dbReference type="InterPro" id="IPR003598">
    <property type="entry name" value="Ig_sub2"/>
</dbReference>
<comment type="caution">
    <text evidence="12">The sequence shown here is derived from an EMBL/GenBank/DDBJ whole genome shotgun (WGS) entry which is preliminary data.</text>
</comment>
<dbReference type="AlphaFoldDB" id="A0A218UMQ3"/>
<evidence type="ECO:0000256" key="7">
    <source>
        <dbReference type="ARBA" id="ARBA00023136"/>
    </source>
</evidence>
<dbReference type="InterPro" id="IPR003585">
    <property type="entry name" value="Neurexin-like"/>
</dbReference>
<evidence type="ECO:0000313" key="13">
    <source>
        <dbReference type="Proteomes" id="UP000197619"/>
    </source>
</evidence>
<organism evidence="12 13">
    <name type="scientific">Lonchura striata</name>
    <name type="common">white-rumped munia</name>
    <dbReference type="NCBI Taxonomy" id="40157"/>
    <lineage>
        <taxon>Eukaryota</taxon>
        <taxon>Metazoa</taxon>
        <taxon>Chordata</taxon>
        <taxon>Craniata</taxon>
        <taxon>Vertebrata</taxon>
        <taxon>Euteleostomi</taxon>
        <taxon>Archelosauria</taxon>
        <taxon>Archosauria</taxon>
        <taxon>Dinosauria</taxon>
        <taxon>Saurischia</taxon>
        <taxon>Theropoda</taxon>
        <taxon>Coelurosauria</taxon>
        <taxon>Aves</taxon>
        <taxon>Neognathae</taxon>
        <taxon>Neoaves</taxon>
        <taxon>Telluraves</taxon>
        <taxon>Australaves</taxon>
        <taxon>Passeriformes</taxon>
        <taxon>Passeroidea</taxon>
        <taxon>Estrildidae</taxon>
        <taxon>Estrildinae</taxon>
        <taxon>Lonchura</taxon>
    </lineage>
</organism>
<evidence type="ECO:0000256" key="6">
    <source>
        <dbReference type="ARBA" id="ARBA00022989"/>
    </source>
</evidence>
<protein>
    <submittedName>
        <fullName evidence="12">Cell adhesion molecule 3</fullName>
    </submittedName>
</protein>
<proteinExistence type="inferred from homology"/>
<dbReference type="SMART" id="SM00409">
    <property type="entry name" value="IG"/>
    <property type="match status" value="2"/>
</dbReference>
<feature type="domain" description="Ig-like" evidence="11">
    <location>
        <begin position="158"/>
        <end position="256"/>
    </location>
</feature>
<evidence type="ECO:0000256" key="3">
    <source>
        <dbReference type="ARBA" id="ARBA00022692"/>
    </source>
</evidence>
<dbReference type="PROSITE" id="PS50835">
    <property type="entry name" value="IG_LIKE"/>
    <property type="match status" value="2"/>
</dbReference>
<keyword evidence="6 10" id="KW-1133">Transmembrane helix</keyword>
<keyword evidence="13" id="KW-1185">Reference proteome</keyword>
<keyword evidence="8" id="KW-1015">Disulfide bond</keyword>
<feature type="domain" description="Ig-like" evidence="11">
    <location>
        <begin position="261"/>
        <end position="345"/>
    </location>
</feature>
<evidence type="ECO:0000256" key="10">
    <source>
        <dbReference type="SAM" id="Phobius"/>
    </source>
</evidence>
<dbReference type="Pfam" id="PF08205">
    <property type="entry name" value="C2-set_2"/>
    <property type="match status" value="1"/>
</dbReference>
<sequence>MDLGYQVRIWDARAGFGMDLGQQGRIWDGFGMPGQHLGWIWGTRGRIWDGFGMPGQDLGYQHRIWGGFGMPGQDLGYQNKIWDGFGLPGQDLGCQGRIWDGFGAPGQDLGWIWDGFGIPAQHLSTSQMPPPCACRVLGWHCPLPWHVWDCSPLPAGIPQKPQIFGHEQPIDEEKVARLLCRSSGSKPAAQLRWRKGNRDIKDSGTEVVEDPNGKTFTVTSRVEFRVTKEDNEVEVTCTVDHESLQNSERSTTQKLQVHYKPTAKIEPHPQYPREGEKLQLQCDGQGNPIPQEFLWEKEGGEAPLQLSSDSVLIFPFLNKSDSGTYVCTATSSMGSVVAKYNLDVSDASPVPSTSSTYHAMIGGVVAVIVFLLLSLLIVLGHYLIRHKGTYLTHEAKGSDDAPDADTAIINAEGGQAGGDDKKEYFI</sequence>
<evidence type="ECO:0000256" key="2">
    <source>
        <dbReference type="ARBA" id="ARBA00007810"/>
    </source>
</evidence>
<keyword evidence="7 10" id="KW-0472">Membrane</keyword>
<dbReference type="SMART" id="SM00408">
    <property type="entry name" value="IGc2"/>
    <property type="match status" value="1"/>
</dbReference>
<dbReference type="STRING" id="299123.ENSLSDP00000022433"/>
<dbReference type="InterPro" id="IPR013783">
    <property type="entry name" value="Ig-like_fold"/>
</dbReference>
<keyword evidence="3 10" id="KW-0812">Transmembrane</keyword>
<evidence type="ECO:0000256" key="1">
    <source>
        <dbReference type="ARBA" id="ARBA00004479"/>
    </source>
</evidence>
<evidence type="ECO:0000256" key="4">
    <source>
        <dbReference type="ARBA" id="ARBA00022729"/>
    </source>
</evidence>
<keyword evidence="5" id="KW-0677">Repeat</keyword>
<dbReference type="InterPro" id="IPR007110">
    <property type="entry name" value="Ig-like_dom"/>
</dbReference>
<dbReference type="InterPro" id="IPR003599">
    <property type="entry name" value="Ig_sub"/>
</dbReference>